<dbReference type="Proteomes" id="UP000015103">
    <property type="component" value="Unassembled WGS sequence"/>
</dbReference>
<dbReference type="HOGENOM" id="CLU_2929476_0_0_1"/>
<dbReference type="InParanoid" id="T1HYF9"/>
<reference evidence="1" key="1">
    <citation type="submission" date="2015-05" db="UniProtKB">
        <authorList>
            <consortium name="EnsemblMetazoa"/>
        </authorList>
    </citation>
    <scope>IDENTIFICATION</scope>
</reference>
<dbReference type="EMBL" id="ACPB03040059">
    <property type="status" value="NOT_ANNOTATED_CDS"/>
    <property type="molecule type" value="Genomic_DNA"/>
</dbReference>
<sequence length="61" mass="6407">MDTFCFGVFSKFHFTILLGLVCAGDSPSFIVCAAFLGFVCAGDSPSFIVCAAFLGEILACQ</sequence>
<proteinExistence type="predicted"/>
<keyword evidence="2" id="KW-1185">Reference proteome</keyword>
<dbReference type="EnsemblMetazoa" id="RPRC009079-RA">
    <property type="protein sequence ID" value="RPRC009079-PA"/>
    <property type="gene ID" value="RPRC009079"/>
</dbReference>
<name>T1HYF9_RHOPR</name>
<dbReference type="VEuPathDB" id="VectorBase:RPRC009079"/>
<evidence type="ECO:0000313" key="2">
    <source>
        <dbReference type="Proteomes" id="UP000015103"/>
    </source>
</evidence>
<evidence type="ECO:0000313" key="1">
    <source>
        <dbReference type="EnsemblMetazoa" id="RPRC009079-PA"/>
    </source>
</evidence>
<organism evidence="1 2">
    <name type="scientific">Rhodnius prolixus</name>
    <name type="common">Triatomid bug</name>
    <dbReference type="NCBI Taxonomy" id="13249"/>
    <lineage>
        <taxon>Eukaryota</taxon>
        <taxon>Metazoa</taxon>
        <taxon>Ecdysozoa</taxon>
        <taxon>Arthropoda</taxon>
        <taxon>Hexapoda</taxon>
        <taxon>Insecta</taxon>
        <taxon>Pterygota</taxon>
        <taxon>Neoptera</taxon>
        <taxon>Paraneoptera</taxon>
        <taxon>Hemiptera</taxon>
        <taxon>Heteroptera</taxon>
        <taxon>Panheteroptera</taxon>
        <taxon>Cimicomorpha</taxon>
        <taxon>Reduviidae</taxon>
        <taxon>Triatominae</taxon>
        <taxon>Rhodnius</taxon>
    </lineage>
</organism>
<protein>
    <submittedName>
        <fullName evidence="1">Uncharacterized protein</fullName>
    </submittedName>
</protein>
<dbReference type="AlphaFoldDB" id="T1HYF9"/>
<accession>T1HYF9</accession>